<evidence type="ECO:0000313" key="1">
    <source>
        <dbReference type="EMBL" id="KAL2334278.1"/>
    </source>
</evidence>
<dbReference type="Proteomes" id="UP001603857">
    <property type="component" value="Unassembled WGS sequence"/>
</dbReference>
<keyword evidence="2" id="KW-1185">Reference proteome</keyword>
<sequence>MKGPIDLFCKRPETAIARNKKEKLKQTNIREACDKEATARVHQYIARFWYQAGLSLIWSN</sequence>
<proteinExistence type="predicted"/>
<name>A0ABD1MFL8_9FABA</name>
<evidence type="ECO:0000313" key="2">
    <source>
        <dbReference type="Proteomes" id="UP001603857"/>
    </source>
</evidence>
<dbReference type="AlphaFoldDB" id="A0ABD1MFL8"/>
<accession>A0ABD1MFL8</accession>
<dbReference type="EMBL" id="JBGMDY010000005">
    <property type="protein sequence ID" value="KAL2334278.1"/>
    <property type="molecule type" value="Genomic_DNA"/>
</dbReference>
<organism evidence="1 2">
    <name type="scientific">Flemingia macrophylla</name>
    <dbReference type="NCBI Taxonomy" id="520843"/>
    <lineage>
        <taxon>Eukaryota</taxon>
        <taxon>Viridiplantae</taxon>
        <taxon>Streptophyta</taxon>
        <taxon>Embryophyta</taxon>
        <taxon>Tracheophyta</taxon>
        <taxon>Spermatophyta</taxon>
        <taxon>Magnoliopsida</taxon>
        <taxon>eudicotyledons</taxon>
        <taxon>Gunneridae</taxon>
        <taxon>Pentapetalae</taxon>
        <taxon>rosids</taxon>
        <taxon>fabids</taxon>
        <taxon>Fabales</taxon>
        <taxon>Fabaceae</taxon>
        <taxon>Papilionoideae</taxon>
        <taxon>50 kb inversion clade</taxon>
        <taxon>NPAAA clade</taxon>
        <taxon>indigoferoid/millettioid clade</taxon>
        <taxon>Phaseoleae</taxon>
        <taxon>Flemingia</taxon>
    </lineage>
</organism>
<reference evidence="1 2" key="1">
    <citation type="submission" date="2024-08" db="EMBL/GenBank/DDBJ databases">
        <title>Insights into the chromosomal genome structure of Flemingia macrophylla.</title>
        <authorList>
            <person name="Ding Y."/>
            <person name="Zhao Y."/>
            <person name="Bi W."/>
            <person name="Wu M."/>
            <person name="Zhao G."/>
            <person name="Gong Y."/>
            <person name="Li W."/>
            <person name="Zhang P."/>
        </authorList>
    </citation>
    <scope>NUCLEOTIDE SEQUENCE [LARGE SCALE GENOMIC DNA]</scope>
    <source>
        <strain evidence="1">DYQJB</strain>
        <tissue evidence="1">Leaf</tissue>
    </source>
</reference>
<protein>
    <submittedName>
        <fullName evidence="1">Uncharacterized protein</fullName>
    </submittedName>
</protein>
<gene>
    <name evidence="1" type="ORF">Fmac_015491</name>
</gene>
<comment type="caution">
    <text evidence="1">The sequence shown here is derived from an EMBL/GenBank/DDBJ whole genome shotgun (WGS) entry which is preliminary data.</text>
</comment>